<dbReference type="EMBL" id="FTOA01000003">
    <property type="protein sequence ID" value="SIS73930.1"/>
    <property type="molecule type" value="Genomic_DNA"/>
</dbReference>
<evidence type="ECO:0000313" key="2">
    <source>
        <dbReference type="EMBL" id="SIS73930.1"/>
    </source>
</evidence>
<dbReference type="Proteomes" id="UP000185678">
    <property type="component" value="Unassembled WGS sequence"/>
</dbReference>
<dbReference type="CDD" id="cd13567">
    <property type="entry name" value="PBP2_TtGluBP"/>
    <property type="match status" value="1"/>
</dbReference>
<dbReference type="Pfam" id="PF16868">
    <property type="entry name" value="NMT1_3"/>
    <property type="match status" value="1"/>
</dbReference>
<evidence type="ECO:0008006" key="4">
    <source>
        <dbReference type="Google" id="ProtNLM"/>
    </source>
</evidence>
<organism evidence="2 3">
    <name type="scientific">Insolitispirillum peregrinum</name>
    <dbReference type="NCBI Taxonomy" id="80876"/>
    <lineage>
        <taxon>Bacteria</taxon>
        <taxon>Pseudomonadati</taxon>
        <taxon>Pseudomonadota</taxon>
        <taxon>Alphaproteobacteria</taxon>
        <taxon>Rhodospirillales</taxon>
        <taxon>Novispirillaceae</taxon>
        <taxon>Insolitispirillum</taxon>
    </lineage>
</organism>
<dbReference type="Gene3D" id="3.40.190.10">
    <property type="entry name" value="Periplasmic binding protein-like II"/>
    <property type="match status" value="2"/>
</dbReference>
<keyword evidence="3" id="KW-1185">Reference proteome</keyword>
<dbReference type="AlphaFoldDB" id="A0A1N7LJC0"/>
<sequence>MKKLILGALTAAAVGLAGLPAKAETFVTVLTGGSTGVYYPLGVALSKVYADYVPEVRTSVQSTKASVENLNLLQRGRGEVGFALGDSVSGAWNAEEDAGFPQKLDKLRAIAAIYPNYIQIVARADSGITSLADLKGKRISVGAPKSGTELNARKIFAAAGMSYKDFAKTEYLSFGESVELMKNRQLDATLLSAGLGVSAIRDLASTTAITIVEVPKETVAAINDPVFIPTTVPAGSYDGVTKDVPTVAIRNILVTRSDLPDDLIYQMTKSMFDHRADLLSAHSAAQGITLQEATSGLPLPLHPGAEKFYREAGILK</sequence>
<dbReference type="SUPFAM" id="SSF53850">
    <property type="entry name" value="Periplasmic binding protein-like II"/>
    <property type="match status" value="1"/>
</dbReference>
<accession>A0A1N7LJC0</accession>
<keyword evidence="1" id="KW-0732">Signal</keyword>
<dbReference type="STRING" id="80876.SAMN05421779_103364"/>
<dbReference type="NCBIfam" id="TIGR02122">
    <property type="entry name" value="TRAP_TAXI"/>
    <property type="match status" value="1"/>
</dbReference>
<dbReference type="RefSeq" id="WP_076400015.1">
    <property type="nucleotide sequence ID" value="NZ_FTOA01000003.1"/>
</dbReference>
<protein>
    <recommendedName>
        <fullName evidence="4">TRAP transporter solute receptor, TAXI family</fullName>
    </recommendedName>
</protein>
<dbReference type="OrthoDB" id="8477520at2"/>
<feature type="signal peptide" evidence="1">
    <location>
        <begin position="1"/>
        <end position="23"/>
    </location>
</feature>
<dbReference type="PANTHER" id="PTHR42941:SF1">
    <property type="entry name" value="SLL1037 PROTEIN"/>
    <property type="match status" value="1"/>
</dbReference>
<evidence type="ECO:0000256" key="1">
    <source>
        <dbReference type="SAM" id="SignalP"/>
    </source>
</evidence>
<evidence type="ECO:0000313" key="3">
    <source>
        <dbReference type="Proteomes" id="UP000185678"/>
    </source>
</evidence>
<reference evidence="2 3" key="1">
    <citation type="submission" date="2017-01" db="EMBL/GenBank/DDBJ databases">
        <authorList>
            <person name="Mah S.A."/>
            <person name="Swanson W.J."/>
            <person name="Moy G.W."/>
            <person name="Vacquier V.D."/>
        </authorList>
    </citation>
    <scope>NUCLEOTIDE SEQUENCE [LARGE SCALE GENOMIC DNA]</scope>
    <source>
        <strain evidence="2 3">DSM 11589</strain>
    </source>
</reference>
<proteinExistence type="predicted"/>
<name>A0A1N7LJC0_9PROT</name>
<feature type="chain" id="PRO_5012771866" description="TRAP transporter solute receptor, TAXI family" evidence="1">
    <location>
        <begin position="24"/>
        <end position="316"/>
    </location>
</feature>
<dbReference type="PANTHER" id="PTHR42941">
    <property type="entry name" value="SLL1037 PROTEIN"/>
    <property type="match status" value="1"/>
</dbReference>
<dbReference type="InterPro" id="IPR011852">
    <property type="entry name" value="TRAP_TAXI"/>
</dbReference>
<gene>
    <name evidence="2" type="ORF">SAMN05421779_103364</name>
</gene>